<name>A0ABD4TB40_9EURY</name>
<keyword evidence="3" id="KW-1185">Reference proteome</keyword>
<dbReference type="EMBL" id="QFDM01000001">
    <property type="protein sequence ID" value="MCM2465076.1"/>
    <property type="molecule type" value="Genomic_DNA"/>
</dbReference>
<dbReference type="Proteomes" id="UP001523230">
    <property type="component" value="Unassembled WGS sequence"/>
</dbReference>
<proteinExistence type="predicted"/>
<dbReference type="RefSeq" id="WP_250986325.1">
    <property type="nucleotide sequence ID" value="NZ_QFDM01000001.1"/>
</dbReference>
<comment type="caution">
    <text evidence="2">The sequence shown here is derived from an EMBL/GenBank/DDBJ whole genome shotgun (WGS) entry which is preliminary data.</text>
</comment>
<evidence type="ECO:0000256" key="1">
    <source>
        <dbReference type="SAM" id="MobiDB-lite"/>
    </source>
</evidence>
<gene>
    <name evidence="2" type="ORF">DIC75_01880</name>
</gene>
<organism evidence="2 3">
    <name type="scientific">Methanoculleus oceani</name>
    <dbReference type="NCBI Taxonomy" id="2184756"/>
    <lineage>
        <taxon>Archaea</taxon>
        <taxon>Methanobacteriati</taxon>
        <taxon>Methanobacteriota</taxon>
        <taxon>Stenosarchaea group</taxon>
        <taxon>Methanomicrobia</taxon>
        <taxon>Methanomicrobiales</taxon>
        <taxon>Methanomicrobiaceae</taxon>
        <taxon>Methanoculleus</taxon>
    </lineage>
</organism>
<feature type="region of interest" description="Disordered" evidence="1">
    <location>
        <begin position="24"/>
        <end position="63"/>
    </location>
</feature>
<reference evidence="2 3" key="1">
    <citation type="submission" date="2018-05" db="EMBL/GenBank/DDBJ databases">
        <title>Isolation and characterization of genus Methanoculleus species and their viruses from deep sea marine sediment offshore southwestern Taiwan.</title>
        <authorList>
            <person name="Wei W.-H."/>
            <person name="Chen W.-C."/>
            <person name="Lai M.-C."/>
            <person name="Chen S.-C."/>
        </authorList>
    </citation>
    <scope>NUCLEOTIDE SEQUENCE [LARGE SCALE GENOMIC DNA]</scope>
    <source>
        <strain evidence="2 3">CWC-02</strain>
    </source>
</reference>
<protein>
    <submittedName>
        <fullName evidence="2">Uncharacterized protein</fullName>
    </submittedName>
</protein>
<dbReference type="AlphaFoldDB" id="A0ABD4TB40"/>
<accession>A0ABD4TB40</accession>
<evidence type="ECO:0000313" key="2">
    <source>
        <dbReference type="EMBL" id="MCM2465076.1"/>
    </source>
</evidence>
<sequence length="220" mass="23808">MQGPHILLLILLAAAAVAGGCTATGDAGEAQPVSPTPTEAQGVGAGQPAPTPAAPARGDKTPQSVEFVDPATYHIATPTPTTTMTKLPNDLQVSGEMVEYSTATIDYPARVLATGVYHIPYPYWDLNVSATPMNDYPWLVIEVRDPEDPNRVVKEIRYSRSDILYSGNSSHSSNSSTKAATQKEETFTIREGYDDFYFVIRSESLKSLTITIKVPEKYLV</sequence>
<evidence type="ECO:0000313" key="3">
    <source>
        <dbReference type="Proteomes" id="UP001523230"/>
    </source>
</evidence>